<gene>
    <name evidence="1" type="ORF">CTI12_AA548530</name>
</gene>
<sequence>MSFPRLYALECERGVSVAAKLIISSLTSSFRRNPRGGIEEEQYLLLVEIVAPVILSNSSDRWVWSLDSAGDFSVKSARTLIDDSFLPTIGNATRWVNVVPIKINVFP</sequence>
<evidence type="ECO:0000313" key="2">
    <source>
        <dbReference type="Proteomes" id="UP000245207"/>
    </source>
</evidence>
<protein>
    <submittedName>
        <fullName evidence="1">RNA-directed DNA polymerase, eukaryota</fullName>
    </submittedName>
</protein>
<keyword evidence="1" id="KW-0548">Nucleotidyltransferase</keyword>
<dbReference type="AlphaFoldDB" id="A0A2U1KZE9"/>
<accession>A0A2U1KZE9</accession>
<organism evidence="1 2">
    <name type="scientific">Artemisia annua</name>
    <name type="common">Sweet wormwood</name>
    <dbReference type="NCBI Taxonomy" id="35608"/>
    <lineage>
        <taxon>Eukaryota</taxon>
        <taxon>Viridiplantae</taxon>
        <taxon>Streptophyta</taxon>
        <taxon>Embryophyta</taxon>
        <taxon>Tracheophyta</taxon>
        <taxon>Spermatophyta</taxon>
        <taxon>Magnoliopsida</taxon>
        <taxon>eudicotyledons</taxon>
        <taxon>Gunneridae</taxon>
        <taxon>Pentapetalae</taxon>
        <taxon>asterids</taxon>
        <taxon>campanulids</taxon>
        <taxon>Asterales</taxon>
        <taxon>Asteraceae</taxon>
        <taxon>Asteroideae</taxon>
        <taxon>Anthemideae</taxon>
        <taxon>Artemisiinae</taxon>
        <taxon>Artemisia</taxon>
    </lineage>
</organism>
<proteinExistence type="predicted"/>
<evidence type="ECO:0000313" key="1">
    <source>
        <dbReference type="EMBL" id="PWA42123.1"/>
    </source>
</evidence>
<dbReference type="GO" id="GO:0003964">
    <property type="term" value="F:RNA-directed DNA polymerase activity"/>
    <property type="evidence" value="ECO:0007669"/>
    <property type="project" value="UniProtKB-KW"/>
</dbReference>
<reference evidence="1 2" key="1">
    <citation type="journal article" date="2018" name="Mol. Plant">
        <title>The genome of Artemisia annua provides insight into the evolution of Asteraceae family and artemisinin biosynthesis.</title>
        <authorList>
            <person name="Shen Q."/>
            <person name="Zhang L."/>
            <person name="Liao Z."/>
            <person name="Wang S."/>
            <person name="Yan T."/>
            <person name="Shi P."/>
            <person name="Liu M."/>
            <person name="Fu X."/>
            <person name="Pan Q."/>
            <person name="Wang Y."/>
            <person name="Lv Z."/>
            <person name="Lu X."/>
            <person name="Zhang F."/>
            <person name="Jiang W."/>
            <person name="Ma Y."/>
            <person name="Chen M."/>
            <person name="Hao X."/>
            <person name="Li L."/>
            <person name="Tang Y."/>
            <person name="Lv G."/>
            <person name="Zhou Y."/>
            <person name="Sun X."/>
            <person name="Brodelius P.E."/>
            <person name="Rose J.K.C."/>
            <person name="Tang K."/>
        </authorList>
    </citation>
    <scope>NUCLEOTIDE SEQUENCE [LARGE SCALE GENOMIC DNA]</scope>
    <source>
        <strain evidence="2">cv. Huhao1</strain>
        <tissue evidence="1">Leaf</tissue>
    </source>
</reference>
<dbReference type="EMBL" id="PKPP01012607">
    <property type="protein sequence ID" value="PWA42123.1"/>
    <property type="molecule type" value="Genomic_DNA"/>
</dbReference>
<dbReference type="Proteomes" id="UP000245207">
    <property type="component" value="Unassembled WGS sequence"/>
</dbReference>
<keyword evidence="2" id="KW-1185">Reference proteome</keyword>
<comment type="caution">
    <text evidence="1">The sequence shown here is derived from an EMBL/GenBank/DDBJ whole genome shotgun (WGS) entry which is preliminary data.</text>
</comment>
<name>A0A2U1KZE9_ARTAN</name>
<keyword evidence="1" id="KW-0695">RNA-directed DNA polymerase</keyword>
<keyword evidence="1" id="KW-0808">Transferase</keyword>